<dbReference type="Gene3D" id="3.40.50.1820">
    <property type="entry name" value="alpha/beta hydrolase"/>
    <property type="match status" value="1"/>
</dbReference>
<sequence length="216" mass="23615">MQVLFVHGMGRSALSGWPMLFRLRKAGLHTASFAYSVSLQSFDHIEKRLTQHIIAVAAQGDYVLIGHSLGGVLIRSALRALPTETRNPKHIFLLGSPIQAALLAQKFQAIPMFRLLFRWVTRDCGNLLGSSQRMSAICIPNLPITAIVGIKGFSGQWSPFGLEANDGVVSLAEVSSVLISDQIKLPVVHSLLPANKQVTEIILQRIKGNHYISDIA</sequence>
<dbReference type="Proteomes" id="UP000192132">
    <property type="component" value="Unassembled WGS sequence"/>
</dbReference>
<comment type="caution">
    <text evidence="2">The sequence shown here is derived from an EMBL/GenBank/DDBJ whole genome shotgun (WGS) entry which is preliminary data.</text>
</comment>
<proteinExistence type="predicted"/>
<keyword evidence="2" id="KW-0378">Hydrolase</keyword>
<dbReference type="RefSeq" id="WP_076878740.1">
    <property type="nucleotide sequence ID" value="NZ_MLCN01000029.1"/>
</dbReference>
<dbReference type="SUPFAM" id="SSF53474">
    <property type="entry name" value="alpha/beta-Hydrolases"/>
    <property type="match status" value="1"/>
</dbReference>
<dbReference type="OrthoDB" id="489469at2"/>
<protein>
    <submittedName>
        <fullName evidence="2">Alpha/beta hydrolase</fullName>
    </submittedName>
</protein>
<evidence type="ECO:0000259" key="1">
    <source>
        <dbReference type="Pfam" id="PF12697"/>
    </source>
</evidence>
<reference evidence="2 3" key="1">
    <citation type="submission" date="2016-10" db="EMBL/GenBank/DDBJ databases">
        <title>Draft Genome sequence of Alkanindiges sp. strain H1.</title>
        <authorList>
            <person name="Subhash Y."/>
            <person name="Lee S."/>
        </authorList>
    </citation>
    <scope>NUCLEOTIDE SEQUENCE [LARGE SCALE GENOMIC DNA]</scope>
    <source>
        <strain evidence="2 3">H1</strain>
    </source>
</reference>
<name>A0A1S8CTI2_9GAMM</name>
<dbReference type="PANTHER" id="PTHR37946:SF1">
    <property type="entry name" value="SLL1969 PROTEIN"/>
    <property type="match status" value="1"/>
</dbReference>
<dbReference type="STRING" id="1907941.BKE30_11465"/>
<dbReference type="InterPro" id="IPR029058">
    <property type="entry name" value="AB_hydrolase_fold"/>
</dbReference>
<dbReference type="AlphaFoldDB" id="A0A1S8CTI2"/>
<organism evidence="2 3">
    <name type="scientific">Alkanindiges hydrocarboniclasticus</name>
    <dbReference type="NCBI Taxonomy" id="1907941"/>
    <lineage>
        <taxon>Bacteria</taxon>
        <taxon>Pseudomonadati</taxon>
        <taxon>Pseudomonadota</taxon>
        <taxon>Gammaproteobacteria</taxon>
        <taxon>Moraxellales</taxon>
        <taxon>Moraxellaceae</taxon>
        <taxon>Alkanindiges</taxon>
    </lineage>
</organism>
<dbReference type="Pfam" id="PF12697">
    <property type="entry name" value="Abhydrolase_6"/>
    <property type="match status" value="1"/>
</dbReference>
<dbReference type="GO" id="GO:0016787">
    <property type="term" value="F:hydrolase activity"/>
    <property type="evidence" value="ECO:0007669"/>
    <property type="project" value="UniProtKB-KW"/>
</dbReference>
<evidence type="ECO:0000313" key="3">
    <source>
        <dbReference type="Proteomes" id="UP000192132"/>
    </source>
</evidence>
<dbReference type="EMBL" id="MLCN01000029">
    <property type="protein sequence ID" value="ONG38777.1"/>
    <property type="molecule type" value="Genomic_DNA"/>
</dbReference>
<dbReference type="InterPro" id="IPR000073">
    <property type="entry name" value="AB_hydrolase_1"/>
</dbReference>
<dbReference type="PANTHER" id="PTHR37946">
    <property type="entry name" value="SLL1969 PROTEIN"/>
    <property type="match status" value="1"/>
</dbReference>
<accession>A0A1S8CTI2</accession>
<gene>
    <name evidence="2" type="ORF">BKE30_11465</name>
</gene>
<feature type="domain" description="AB hydrolase-1" evidence="1">
    <location>
        <begin position="3"/>
        <end position="108"/>
    </location>
</feature>
<evidence type="ECO:0000313" key="2">
    <source>
        <dbReference type="EMBL" id="ONG38777.1"/>
    </source>
</evidence>
<keyword evidence="3" id="KW-1185">Reference proteome</keyword>